<proteinExistence type="predicted"/>
<dbReference type="AlphaFoldDB" id="A0A2S1QVP3"/>
<organism evidence="2 3">
    <name type="scientific">Flavobacterium album</name>
    <dbReference type="NCBI Taxonomy" id="2175091"/>
    <lineage>
        <taxon>Bacteria</taxon>
        <taxon>Pseudomonadati</taxon>
        <taxon>Bacteroidota</taxon>
        <taxon>Flavobacteriia</taxon>
        <taxon>Flavobacteriales</taxon>
        <taxon>Flavobacteriaceae</taxon>
        <taxon>Flavobacterium</taxon>
    </lineage>
</organism>
<feature type="transmembrane region" description="Helical" evidence="1">
    <location>
        <begin position="189"/>
        <end position="209"/>
    </location>
</feature>
<feature type="transmembrane region" description="Helical" evidence="1">
    <location>
        <begin position="119"/>
        <end position="137"/>
    </location>
</feature>
<keyword evidence="1" id="KW-1133">Transmembrane helix</keyword>
<feature type="transmembrane region" description="Helical" evidence="1">
    <location>
        <begin position="158"/>
        <end position="177"/>
    </location>
</feature>
<evidence type="ECO:0000256" key="1">
    <source>
        <dbReference type="SAM" id="Phobius"/>
    </source>
</evidence>
<feature type="transmembrane region" description="Helical" evidence="1">
    <location>
        <begin position="91"/>
        <end position="113"/>
    </location>
</feature>
<dbReference type="EMBL" id="CP029186">
    <property type="protein sequence ID" value="AWH84465.1"/>
    <property type="molecule type" value="Genomic_DNA"/>
</dbReference>
<accession>A0A2S1QVP3</accession>
<keyword evidence="1" id="KW-0472">Membrane</keyword>
<name>A0A2S1QVP3_9FLAO</name>
<evidence type="ECO:0000313" key="2">
    <source>
        <dbReference type="EMBL" id="AWH84465.1"/>
    </source>
</evidence>
<dbReference type="RefSeq" id="WP_108777171.1">
    <property type="nucleotide sequence ID" value="NZ_CP029186.1"/>
</dbReference>
<keyword evidence="1" id="KW-0812">Transmembrane</keyword>
<dbReference type="Proteomes" id="UP000244929">
    <property type="component" value="Chromosome"/>
</dbReference>
<evidence type="ECO:0000313" key="3">
    <source>
        <dbReference type="Proteomes" id="UP000244929"/>
    </source>
</evidence>
<protein>
    <submittedName>
        <fullName evidence="2">Uncharacterized protein</fullName>
    </submittedName>
</protein>
<keyword evidence="3" id="KW-1185">Reference proteome</keyword>
<dbReference type="OrthoDB" id="662673at2"/>
<dbReference type="KEGG" id="falb:HYN59_04735"/>
<gene>
    <name evidence="2" type="ORF">HYN59_04735</name>
</gene>
<reference evidence="2 3" key="1">
    <citation type="submission" date="2018-04" db="EMBL/GenBank/DDBJ databases">
        <title>Genome sequencing of Flavobacterium sp. HYN0059.</title>
        <authorList>
            <person name="Yi H."/>
            <person name="Baek C."/>
        </authorList>
    </citation>
    <scope>NUCLEOTIDE SEQUENCE [LARGE SCALE GENOMIC DNA]</scope>
    <source>
        <strain evidence="2 3">HYN0059</strain>
    </source>
</reference>
<sequence length="230" mass="26778">MEAKKISTEQFSQLLAFTRKHFVEYYDLQVELADHLANAIEQRWQAQPALTFDEALHLEFKKFGIFGFSDIVEQRQNALFKKYYRLVRKELLSALTFRAVLIAVLGTLAVYEIVMLLPWSYFVLLLGSLIVSCYRLWQLRRQYKKKLDSTGKKWLLEEIIFSCGGLGIMLNLPFQLLRYVLQDNIPSGVAAAMALILILSILYGYVVLFRMPRHAEAYLQKAYPEYAMEN</sequence>